<dbReference type="InterPro" id="IPR010987">
    <property type="entry name" value="Glutathione-S-Trfase_C-like"/>
</dbReference>
<dbReference type="Pfam" id="PF13417">
    <property type="entry name" value="GST_N_3"/>
    <property type="match status" value="1"/>
</dbReference>
<dbReference type="PANTHER" id="PTHR12289">
    <property type="entry name" value="METAXIN RELATED"/>
    <property type="match status" value="1"/>
</dbReference>
<accession>A0A3B0SB11</accession>
<name>A0A3B0SB11_9ZZZZ</name>
<feature type="domain" description="GST C-terminal" evidence="1">
    <location>
        <begin position="109"/>
        <end position="250"/>
    </location>
</feature>
<proteinExistence type="predicted"/>
<dbReference type="InterPro" id="IPR036249">
    <property type="entry name" value="Thioredoxin-like_sf"/>
</dbReference>
<gene>
    <name evidence="2" type="ORF">MNBD_ALPHA02-2355</name>
</gene>
<dbReference type="PANTHER" id="PTHR12289:SF67">
    <property type="match status" value="1"/>
</dbReference>
<dbReference type="AlphaFoldDB" id="A0A3B0SB11"/>
<dbReference type="InterPro" id="IPR004045">
    <property type="entry name" value="Glutathione_S-Trfase_N"/>
</dbReference>
<keyword evidence="2" id="KW-0808">Transferase</keyword>
<dbReference type="SUPFAM" id="SSF47616">
    <property type="entry name" value="GST C-terminal domain-like"/>
    <property type="match status" value="1"/>
</dbReference>
<dbReference type="PROSITE" id="PS50405">
    <property type="entry name" value="GST_CTER"/>
    <property type="match status" value="1"/>
</dbReference>
<dbReference type="EMBL" id="UOED01000124">
    <property type="protein sequence ID" value="VAV98136.1"/>
    <property type="molecule type" value="Genomic_DNA"/>
</dbReference>
<dbReference type="Gene3D" id="1.20.1050.10">
    <property type="match status" value="2"/>
</dbReference>
<reference evidence="2" key="1">
    <citation type="submission" date="2018-06" db="EMBL/GenBank/DDBJ databases">
        <authorList>
            <person name="Zhirakovskaya E."/>
        </authorList>
    </citation>
    <scope>NUCLEOTIDE SEQUENCE</scope>
</reference>
<evidence type="ECO:0000259" key="1">
    <source>
        <dbReference type="PROSITE" id="PS50405"/>
    </source>
</evidence>
<evidence type="ECO:0000313" key="2">
    <source>
        <dbReference type="EMBL" id="VAV98136.1"/>
    </source>
</evidence>
<dbReference type="SUPFAM" id="SSF52833">
    <property type="entry name" value="Thioredoxin-like"/>
    <property type="match status" value="1"/>
</dbReference>
<dbReference type="GO" id="GO:0005737">
    <property type="term" value="C:cytoplasm"/>
    <property type="evidence" value="ECO:0007669"/>
    <property type="project" value="TreeGrafter"/>
</dbReference>
<organism evidence="2">
    <name type="scientific">hydrothermal vent metagenome</name>
    <dbReference type="NCBI Taxonomy" id="652676"/>
    <lineage>
        <taxon>unclassified sequences</taxon>
        <taxon>metagenomes</taxon>
        <taxon>ecological metagenomes</taxon>
    </lineage>
</organism>
<dbReference type="Gene3D" id="3.40.30.10">
    <property type="entry name" value="Glutaredoxin"/>
    <property type="match status" value="1"/>
</dbReference>
<dbReference type="InterPro" id="IPR036282">
    <property type="entry name" value="Glutathione-S-Trfase_C_sf"/>
</dbReference>
<dbReference type="GO" id="GO:0016740">
    <property type="term" value="F:transferase activity"/>
    <property type="evidence" value="ECO:0007669"/>
    <property type="project" value="UniProtKB-KW"/>
</dbReference>
<dbReference type="InterPro" id="IPR050931">
    <property type="entry name" value="Mito_Protein_Transport_Metaxin"/>
</dbReference>
<sequence>MYQHLAHGISLYSGKTRAYLRYKKIPFEERLSSEDYGQIQEHVGRKIIPVIITPEGEYIQDTTVIIDHLEGKFPAPSIYPDGPMQKLVALLLETYGDEWLLLPAMHYRWHFKRQNLWFVLNQFGDVMKPHWPAFAKPLVAIPAALYFGRMYKPLMGLDENTEPELEKITEAFLKDFDRHLEGHDFLLGSRPSIGDFGLVAPLYAHMAQDPYPKQWMQDIAPRVFDWTRRMQNPGGDEGSFLPNDEIPKTLYPLLARMFQDQLPLLVDTVRAVADWTAEHPDIDHFPRTIGRHDFTLGDARGNRAILPYQQWMFQRPLRHYQGLSDAEKQRIDPLLKELGGYDGLQTEISVPLDYINHKLVVAPS</sequence>
<protein>
    <submittedName>
        <fullName evidence="2">Glutathione S-transferase</fullName>
    </submittedName>
</protein>
<dbReference type="Pfam" id="PF13410">
    <property type="entry name" value="GST_C_2"/>
    <property type="match status" value="1"/>
</dbReference>